<feature type="transmembrane region" description="Helical" evidence="9">
    <location>
        <begin position="42"/>
        <end position="61"/>
    </location>
</feature>
<keyword evidence="7 9" id="KW-0472">Membrane</keyword>
<comment type="subcellular location">
    <subcellularLocation>
        <location evidence="1">Cell membrane</location>
        <topology evidence="1">Multi-pass membrane protein</topology>
    </subcellularLocation>
</comment>
<proteinExistence type="inferred from homology"/>
<evidence type="ECO:0000256" key="7">
    <source>
        <dbReference type="ARBA" id="ARBA00023136"/>
    </source>
</evidence>
<organism evidence="11 12">
    <name type="scientific">Aequoribacter fuscus</name>
    <dbReference type="NCBI Taxonomy" id="2518989"/>
    <lineage>
        <taxon>Bacteria</taxon>
        <taxon>Pseudomonadati</taxon>
        <taxon>Pseudomonadota</taxon>
        <taxon>Gammaproteobacteria</taxon>
        <taxon>Cellvibrionales</taxon>
        <taxon>Halieaceae</taxon>
        <taxon>Aequoribacter</taxon>
    </lineage>
</organism>
<feature type="transmembrane region" description="Helical" evidence="9">
    <location>
        <begin position="82"/>
        <end position="112"/>
    </location>
</feature>
<evidence type="ECO:0000313" key="11">
    <source>
        <dbReference type="EMBL" id="EGG30082.1"/>
    </source>
</evidence>
<gene>
    <name evidence="11" type="ORF">IMCC3088_1000</name>
</gene>
<dbReference type="EMBL" id="AEIG01000024">
    <property type="protein sequence ID" value="EGG30082.1"/>
    <property type="molecule type" value="Genomic_DNA"/>
</dbReference>
<feature type="transmembrane region" description="Helical" evidence="9">
    <location>
        <begin position="265"/>
        <end position="283"/>
    </location>
</feature>
<evidence type="ECO:0000256" key="6">
    <source>
        <dbReference type="ARBA" id="ARBA00022989"/>
    </source>
</evidence>
<evidence type="ECO:0000256" key="3">
    <source>
        <dbReference type="ARBA" id="ARBA00022449"/>
    </source>
</evidence>
<feature type="transmembrane region" description="Helical" evidence="9">
    <location>
        <begin position="12"/>
        <end position="36"/>
    </location>
</feature>
<evidence type="ECO:0000256" key="2">
    <source>
        <dbReference type="ARBA" id="ARBA00022448"/>
    </source>
</evidence>
<feature type="transmembrane region" description="Helical" evidence="9">
    <location>
        <begin position="118"/>
        <end position="142"/>
    </location>
</feature>
<dbReference type="InterPro" id="IPR052180">
    <property type="entry name" value="NhaC_Na-H+_Antiporter"/>
</dbReference>
<sequence>MSTPLEHQEKTTMPLALALLPIVFLIASLGASVYFFGADASYGANQIALILAGCIAMLVGLKQGIGYEELQAGLTEGIHVGLGPILILLSVGMLIGTWILAGTVPAMIYYGIELINPSYFYATCAILCAVVAVSIGSSWTVAGTLGVGLIGIAGSFDLSLEITAGAIISGAYFGDKLSPLSDTTNLASAVTGVDLFQHIRHMLWTTIPAFGLACIAFFILGSKQGGTPTDIAALQGAINQQFQIGLHLLIPLVIMLTLIAKRIPAYPSIIISALIGGIFAAAFQADTAAALIEGSGDNISDVVVGIWSVLFNGFQADTGNAFLDKLLSKGGMSSMLNTVWLIVCALSFGGILERTGILDRLIAIALKGVRGLTSLVATTVATCFSTNLLAADQFIAIALPGRMFKQAYRDQGLDELNLSRTLEDSGTLTSVLIPWNTCGAYMTATLGVASFSYAPYAFFNLLCPFIAIAFASRNIGQKHL</sequence>
<keyword evidence="12" id="KW-1185">Reference proteome</keyword>
<feature type="domain" description="Na+/H+ antiporter NhaC-like C-terminal" evidence="10">
    <location>
        <begin position="170"/>
        <end position="470"/>
    </location>
</feature>
<dbReference type="InterPro" id="IPR004770">
    <property type="entry name" value="Na/H_antiport_NhaC"/>
</dbReference>
<dbReference type="RefSeq" id="WP_009575251.1">
    <property type="nucleotide sequence ID" value="NZ_AEIG01000024.1"/>
</dbReference>
<dbReference type="eggNOG" id="COG1757">
    <property type="taxonomic scope" value="Bacteria"/>
</dbReference>
<dbReference type="Pfam" id="PF03553">
    <property type="entry name" value="Na_H_antiporter"/>
    <property type="match status" value="1"/>
</dbReference>
<dbReference type="STRING" id="2518989.IMCC3088_1000"/>
<dbReference type="NCBIfam" id="TIGR00931">
    <property type="entry name" value="antiport_nhaC"/>
    <property type="match status" value="1"/>
</dbReference>
<evidence type="ECO:0000256" key="4">
    <source>
        <dbReference type="ARBA" id="ARBA00022475"/>
    </source>
</evidence>
<keyword evidence="6 9" id="KW-1133">Transmembrane helix</keyword>
<name>F3L0Q8_9GAMM</name>
<comment type="similarity">
    <text evidence="8">Belongs to the NhaC Na(+)/H(+) (TC 2.A.35) antiporter family.</text>
</comment>
<protein>
    <submittedName>
        <fullName evidence="11">Na+/H+ antiporter NhaC</fullName>
    </submittedName>
</protein>
<keyword evidence="2" id="KW-0813">Transport</keyword>
<evidence type="ECO:0000259" key="10">
    <source>
        <dbReference type="Pfam" id="PF03553"/>
    </source>
</evidence>
<dbReference type="PANTHER" id="PTHR33451:SF3">
    <property type="entry name" value="MALATE-2H(+)_NA(+)-LACTATE ANTIPORTER"/>
    <property type="match status" value="1"/>
</dbReference>
<dbReference type="Proteomes" id="UP000005615">
    <property type="component" value="Unassembled WGS sequence"/>
</dbReference>
<feature type="transmembrane region" description="Helical" evidence="9">
    <location>
        <begin position="149"/>
        <end position="173"/>
    </location>
</feature>
<feature type="transmembrane region" description="Helical" evidence="9">
    <location>
        <begin position="334"/>
        <end position="352"/>
    </location>
</feature>
<evidence type="ECO:0000256" key="5">
    <source>
        <dbReference type="ARBA" id="ARBA00022692"/>
    </source>
</evidence>
<dbReference type="GO" id="GO:0005886">
    <property type="term" value="C:plasma membrane"/>
    <property type="evidence" value="ECO:0007669"/>
    <property type="project" value="UniProtKB-SubCell"/>
</dbReference>
<feature type="transmembrane region" description="Helical" evidence="9">
    <location>
        <begin position="453"/>
        <end position="471"/>
    </location>
</feature>
<evidence type="ECO:0000256" key="1">
    <source>
        <dbReference type="ARBA" id="ARBA00004651"/>
    </source>
</evidence>
<evidence type="ECO:0000256" key="8">
    <source>
        <dbReference type="ARBA" id="ARBA00038435"/>
    </source>
</evidence>
<dbReference type="InterPro" id="IPR018461">
    <property type="entry name" value="Na/H_Antiport_NhaC-like_C"/>
</dbReference>
<keyword evidence="4" id="KW-1003">Cell membrane</keyword>
<accession>F3L0Q8</accession>
<dbReference type="PANTHER" id="PTHR33451">
    <property type="entry name" value="MALATE-2H(+)/NA(+)-LACTATE ANTIPORTER"/>
    <property type="match status" value="1"/>
</dbReference>
<reference evidence="11 12" key="1">
    <citation type="journal article" date="2011" name="J. Bacteriol.">
        <title>Genome sequence of strain IMCC3088, a proteorhodopsin-containing marine bacterium belonging to the OM60/NOR5 clade.</title>
        <authorList>
            <person name="Jang Y."/>
            <person name="Oh H.M."/>
            <person name="Kang I."/>
            <person name="Lee K."/>
            <person name="Yang S.J."/>
            <person name="Cho J.C."/>
        </authorList>
    </citation>
    <scope>NUCLEOTIDE SEQUENCE [LARGE SCALE GENOMIC DNA]</scope>
    <source>
        <strain evidence="11 12">IMCC3088</strain>
    </source>
</reference>
<feature type="transmembrane region" description="Helical" evidence="9">
    <location>
        <begin position="372"/>
        <end position="399"/>
    </location>
</feature>
<evidence type="ECO:0000313" key="12">
    <source>
        <dbReference type="Proteomes" id="UP000005615"/>
    </source>
</evidence>
<dbReference type="AlphaFoldDB" id="F3L0Q8"/>
<evidence type="ECO:0000256" key="9">
    <source>
        <dbReference type="SAM" id="Phobius"/>
    </source>
</evidence>
<keyword evidence="3" id="KW-0050">Antiport</keyword>
<comment type="caution">
    <text evidence="11">The sequence shown here is derived from an EMBL/GenBank/DDBJ whole genome shotgun (WGS) entry which is preliminary data.</text>
</comment>
<dbReference type="GO" id="GO:0015297">
    <property type="term" value="F:antiporter activity"/>
    <property type="evidence" value="ECO:0007669"/>
    <property type="project" value="UniProtKB-KW"/>
</dbReference>
<keyword evidence="5 9" id="KW-0812">Transmembrane</keyword>
<feature type="transmembrane region" description="Helical" evidence="9">
    <location>
        <begin position="202"/>
        <end position="221"/>
    </location>
</feature>